<proteinExistence type="inferred from homology"/>
<evidence type="ECO:0000313" key="11">
    <source>
        <dbReference type="Proteomes" id="UP000789706"/>
    </source>
</evidence>
<dbReference type="GO" id="GO:0007264">
    <property type="term" value="P:small GTPase-mediated signal transduction"/>
    <property type="evidence" value="ECO:0007669"/>
    <property type="project" value="InterPro"/>
</dbReference>
<dbReference type="Gene3D" id="3.40.50.300">
    <property type="entry name" value="P-loop containing nucleotide triphosphate hydrolases"/>
    <property type="match status" value="1"/>
</dbReference>
<dbReference type="PRINTS" id="PR00449">
    <property type="entry name" value="RASTRNSFRMNG"/>
</dbReference>
<dbReference type="SMART" id="SM00174">
    <property type="entry name" value="RHO"/>
    <property type="match status" value="1"/>
</dbReference>
<dbReference type="PANTHER" id="PTHR24072">
    <property type="entry name" value="RHO FAMILY GTPASE"/>
    <property type="match status" value="1"/>
</dbReference>
<dbReference type="NCBIfam" id="TIGR00231">
    <property type="entry name" value="small_GTP"/>
    <property type="match status" value="1"/>
</dbReference>
<dbReference type="InterPro" id="IPR027417">
    <property type="entry name" value="P-loop_NTPase"/>
</dbReference>
<keyword evidence="11" id="KW-1185">Reference proteome</keyword>
<organism evidence="10 11">
    <name type="scientific">Diversispora eburnea</name>
    <dbReference type="NCBI Taxonomy" id="1213867"/>
    <lineage>
        <taxon>Eukaryota</taxon>
        <taxon>Fungi</taxon>
        <taxon>Fungi incertae sedis</taxon>
        <taxon>Mucoromycota</taxon>
        <taxon>Glomeromycotina</taxon>
        <taxon>Glomeromycetes</taxon>
        <taxon>Diversisporales</taxon>
        <taxon>Diversisporaceae</taxon>
        <taxon>Diversispora</taxon>
    </lineage>
</organism>
<evidence type="ECO:0000256" key="7">
    <source>
        <dbReference type="ARBA" id="ARBA00023136"/>
    </source>
</evidence>
<keyword evidence="3" id="KW-1003">Cell membrane</keyword>
<sequence>MGCGPFFNKDKTLNRKLVVVGDGACGKTSLLNVFTRGRFPQNYEPTVFENYVHDIWIENKHIEISLWDTAEFDRLRSLSYADTHVIMLCFAVDNRDSLENVESKWMEEIREHCAGVKLVLVALKCDLREDVQVKKNMKRYGEMPVSYEENVQQNTIEVSVREAFEQSALVSLRAKRKGLSSNSSGKCILL</sequence>
<dbReference type="InterPro" id="IPR005225">
    <property type="entry name" value="Small_GTP-bd"/>
</dbReference>
<keyword evidence="8" id="KW-0449">Lipoprotein</keyword>
<evidence type="ECO:0000256" key="3">
    <source>
        <dbReference type="ARBA" id="ARBA00022475"/>
    </source>
</evidence>
<evidence type="ECO:0000256" key="5">
    <source>
        <dbReference type="ARBA" id="ARBA00022741"/>
    </source>
</evidence>
<evidence type="ECO:0000256" key="4">
    <source>
        <dbReference type="ARBA" id="ARBA00022481"/>
    </source>
</evidence>
<dbReference type="AlphaFoldDB" id="A0A9N8WID9"/>
<keyword evidence="6" id="KW-0342">GTP-binding</keyword>
<protein>
    <submittedName>
        <fullName evidence="10">4908_t:CDS:1</fullName>
    </submittedName>
</protein>
<comment type="subcellular location">
    <subcellularLocation>
        <location evidence="1">Cell membrane</location>
        <topology evidence="1">Lipid-anchor</topology>
        <orientation evidence="1">Cytoplasmic side</orientation>
    </subcellularLocation>
</comment>
<dbReference type="InterPro" id="IPR001806">
    <property type="entry name" value="Small_GTPase"/>
</dbReference>
<dbReference type="GO" id="GO:0003924">
    <property type="term" value="F:GTPase activity"/>
    <property type="evidence" value="ECO:0007669"/>
    <property type="project" value="InterPro"/>
</dbReference>
<keyword evidence="4" id="KW-0488">Methylation</keyword>
<dbReference type="GO" id="GO:0005886">
    <property type="term" value="C:plasma membrane"/>
    <property type="evidence" value="ECO:0007669"/>
    <property type="project" value="UniProtKB-SubCell"/>
</dbReference>
<dbReference type="PROSITE" id="PS51420">
    <property type="entry name" value="RHO"/>
    <property type="match status" value="1"/>
</dbReference>
<dbReference type="OrthoDB" id="8830751at2759"/>
<dbReference type="EMBL" id="CAJVPK010000265">
    <property type="protein sequence ID" value="CAG8485687.1"/>
    <property type="molecule type" value="Genomic_DNA"/>
</dbReference>
<evidence type="ECO:0000256" key="8">
    <source>
        <dbReference type="ARBA" id="ARBA00023288"/>
    </source>
</evidence>
<reference evidence="10" key="1">
    <citation type="submission" date="2021-06" db="EMBL/GenBank/DDBJ databases">
        <authorList>
            <person name="Kallberg Y."/>
            <person name="Tangrot J."/>
            <person name="Rosling A."/>
        </authorList>
    </citation>
    <scope>NUCLEOTIDE SEQUENCE</scope>
    <source>
        <strain evidence="10">AZ414A</strain>
    </source>
</reference>
<dbReference type="Proteomes" id="UP000789706">
    <property type="component" value="Unassembled WGS sequence"/>
</dbReference>
<evidence type="ECO:0000256" key="9">
    <source>
        <dbReference type="ARBA" id="ARBA00023289"/>
    </source>
</evidence>
<evidence type="ECO:0000256" key="2">
    <source>
        <dbReference type="ARBA" id="ARBA00010142"/>
    </source>
</evidence>
<keyword evidence="5" id="KW-0547">Nucleotide-binding</keyword>
<gene>
    <name evidence="10" type="ORF">DEBURN_LOCUS3904</name>
</gene>
<dbReference type="GO" id="GO:0005525">
    <property type="term" value="F:GTP binding"/>
    <property type="evidence" value="ECO:0007669"/>
    <property type="project" value="UniProtKB-KW"/>
</dbReference>
<dbReference type="SMART" id="SM00173">
    <property type="entry name" value="RAS"/>
    <property type="match status" value="1"/>
</dbReference>
<name>A0A9N8WID9_9GLOM</name>
<dbReference type="SMART" id="SM00175">
    <property type="entry name" value="RAB"/>
    <property type="match status" value="1"/>
</dbReference>
<comment type="similarity">
    <text evidence="2">Belongs to the small GTPase superfamily. Rho family.</text>
</comment>
<dbReference type="InterPro" id="IPR003578">
    <property type="entry name" value="Small_GTPase_Rho"/>
</dbReference>
<evidence type="ECO:0000256" key="6">
    <source>
        <dbReference type="ARBA" id="ARBA00023134"/>
    </source>
</evidence>
<comment type="caution">
    <text evidence="10">The sequence shown here is derived from an EMBL/GenBank/DDBJ whole genome shotgun (WGS) entry which is preliminary data.</text>
</comment>
<evidence type="ECO:0000313" key="10">
    <source>
        <dbReference type="EMBL" id="CAG8485687.1"/>
    </source>
</evidence>
<evidence type="ECO:0000256" key="1">
    <source>
        <dbReference type="ARBA" id="ARBA00004342"/>
    </source>
</evidence>
<dbReference type="PROSITE" id="PS51419">
    <property type="entry name" value="RAB"/>
    <property type="match status" value="1"/>
</dbReference>
<accession>A0A9N8WID9</accession>
<dbReference type="FunFam" id="3.40.50.300:FF:000983">
    <property type="entry name" value="Rho family GTPase"/>
    <property type="match status" value="1"/>
</dbReference>
<dbReference type="PROSITE" id="PS51421">
    <property type="entry name" value="RAS"/>
    <property type="match status" value="1"/>
</dbReference>
<dbReference type="Pfam" id="PF00071">
    <property type="entry name" value="Ras"/>
    <property type="match status" value="1"/>
</dbReference>
<keyword evidence="7" id="KW-0472">Membrane</keyword>
<dbReference type="SUPFAM" id="SSF52540">
    <property type="entry name" value="P-loop containing nucleoside triphosphate hydrolases"/>
    <property type="match status" value="1"/>
</dbReference>
<keyword evidence="9" id="KW-0636">Prenylation</keyword>